<dbReference type="EMBL" id="FUXC01000001">
    <property type="protein sequence ID" value="SJZ41272.1"/>
    <property type="molecule type" value="Genomic_DNA"/>
</dbReference>
<keyword evidence="2" id="KW-1185">Reference proteome</keyword>
<protein>
    <submittedName>
        <fullName evidence="1">Uncharacterized protein</fullName>
    </submittedName>
</protein>
<dbReference type="GeneID" id="303366413"/>
<evidence type="ECO:0000313" key="2">
    <source>
        <dbReference type="Proteomes" id="UP000190395"/>
    </source>
</evidence>
<evidence type="ECO:0000313" key="1">
    <source>
        <dbReference type="EMBL" id="SJZ41272.1"/>
    </source>
</evidence>
<name>A0A1T4KFR5_9SPIR</name>
<gene>
    <name evidence="1" type="ORF">SAMN02745152_00133</name>
</gene>
<reference evidence="1 2" key="1">
    <citation type="submission" date="2017-02" db="EMBL/GenBank/DDBJ databases">
        <authorList>
            <person name="Peterson S.W."/>
        </authorList>
    </citation>
    <scope>NUCLEOTIDE SEQUENCE [LARGE SCALE GENOMIC DNA]</scope>
    <source>
        <strain evidence="1 2">ATCC BAA-909</strain>
    </source>
</reference>
<sequence length="297" mass="33777">MGLLSRIENLTTEKAGLLARADELKKCASKPQAQESANIDFCAFAGKNGFTHSGIFSLKDDFYYLSETQNLDLTTITKSLSTKDFWDGLISDKKGWIFFEGESLNPFFQLFSTEIKDKIKNISIFPFSHENSTCYFFALNFQEELNLSETEFAENLRKILENNPLQNQNLPGETKLCEGFDVSNASLFIISAKLSLEEAFKNFSSPFKELLKQTALKQLFEYLKTLFSFPNCCALGQDEEIKAVIFSKEEIDEKFLQFQLNISTKKFFLNSNMQNLLVLCAGICKTPHGTLTFLSRD</sequence>
<accession>A0A1T4KFR5</accession>
<dbReference type="RefSeq" id="WP_078929846.1">
    <property type="nucleotide sequence ID" value="NZ_FUXC01000001.1"/>
</dbReference>
<dbReference type="Proteomes" id="UP000190395">
    <property type="component" value="Unassembled WGS sequence"/>
</dbReference>
<dbReference type="AlphaFoldDB" id="A0A1T4KFR5"/>
<dbReference type="STRING" id="225004.SAMN02745152_00133"/>
<dbReference type="OrthoDB" id="359921at2"/>
<organism evidence="1 2">
    <name type="scientific">Treponema berlinense</name>
    <dbReference type="NCBI Taxonomy" id="225004"/>
    <lineage>
        <taxon>Bacteria</taxon>
        <taxon>Pseudomonadati</taxon>
        <taxon>Spirochaetota</taxon>
        <taxon>Spirochaetia</taxon>
        <taxon>Spirochaetales</taxon>
        <taxon>Treponemataceae</taxon>
        <taxon>Treponema</taxon>
    </lineage>
</organism>
<proteinExistence type="predicted"/>